<dbReference type="Pfam" id="PF02365">
    <property type="entry name" value="NAM"/>
    <property type="match status" value="1"/>
</dbReference>
<feature type="domain" description="NAC" evidence="5">
    <location>
        <begin position="55"/>
        <end position="208"/>
    </location>
</feature>
<evidence type="ECO:0000256" key="2">
    <source>
        <dbReference type="ARBA" id="ARBA00023125"/>
    </source>
</evidence>
<dbReference type="InterPro" id="IPR003441">
    <property type="entry name" value="NAC-dom"/>
</dbReference>
<keyword evidence="4" id="KW-0539">Nucleus</keyword>
<keyword evidence="2" id="KW-0238">DNA-binding</keyword>
<evidence type="ECO:0000256" key="4">
    <source>
        <dbReference type="ARBA" id="ARBA00023242"/>
    </source>
</evidence>
<dbReference type="Gene3D" id="2.170.150.80">
    <property type="entry name" value="NAC domain"/>
    <property type="match status" value="1"/>
</dbReference>
<proteinExistence type="predicted"/>
<evidence type="ECO:0000313" key="6">
    <source>
        <dbReference type="Proteomes" id="UP001652623"/>
    </source>
</evidence>
<dbReference type="PANTHER" id="PTHR31719:SF179">
    <property type="entry name" value="OS08G0148400 PROTEIN"/>
    <property type="match status" value="1"/>
</dbReference>
<dbReference type="RefSeq" id="XP_060676262.1">
    <property type="nucleotide sequence ID" value="XM_060820279.1"/>
</dbReference>
<dbReference type="SUPFAM" id="SSF101941">
    <property type="entry name" value="NAC domain"/>
    <property type="match status" value="1"/>
</dbReference>
<dbReference type="PROSITE" id="PS51005">
    <property type="entry name" value="NAC"/>
    <property type="match status" value="1"/>
</dbReference>
<keyword evidence="1" id="KW-0805">Transcription regulation</keyword>
<reference evidence="7" key="2">
    <citation type="submission" date="2025-08" db="UniProtKB">
        <authorList>
            <consortium name="RefSeq"/>
        </authorList>
    </citation>
    <scope>IDENTIFICATION</scope>
    <source>
        <tissue evidence="7">Seedling</tissue>
    </source>
</reference>
<organism evidence="6 7">
    <name type="scientific">Ziziphus jujuba</name>
    <name type="common">Chinese jujube</name>
    <name type="synonym">Ziziphus sativa</name>
    <dbReference type="NCBI Taxonomy" id="326968"/>
    <lineage>
        <taxon>Eukaryota</taxon>
        <taxon>Viridiplantae</taxon>
        <taxon>Streptophyta</taxon>
        <taxon>Embryophyta</taxon>
        <taxon>Tracheophyta</taxon>
        <taxon>Spermatophyta</taxon>
        <taxon>Magnoliopsida</taxon>
        <taxon>eudicotyledons</taxon>
        <taxon>Gunneridae</taxon>
        <taxon>Pentapetalae</taxon>
        <taxon>rosids</taxon>
        <taxon>fabids</taxon>
        <taxon>Rosales</taxon>
        <taxon>Rhamnaceae</taxon>
        <taxon>Paliureae</taxon>
        <taxon>Ziziphus</taxon>
    </lineage>
</organism>
<protein>
    <submittedName>
        <fullName evidence="7">NAC transcription factor 29</fullName>
    </submittedName>
</protein>
<evidence type="ECO:0000256" key="1">
    <source>
        <dbReference type="ARBA" id="ARBA00023015"/>
    </source>
</evidence>
<evidence type="ECO:0000313" key="7">
    <source>
        <dbReference type="RefSeq" id="XP_060676262.1"/>
    </source>
</evidence>
<dbReference type="InterPro" id="IPR036093">
    <property type="entry name" value="NAC_dom_sf"/>
</dbReference>
<accession>A0ABM4AHR8</accession>
<evidence type="ECO:0000259" key="5">
    <source>
        <dbReference type="PROSITE" id="PS51005"/>
    </source>
</evidence>
<keyword evidence="3" id="KW-0804">Transcription</keyword>
<dbReference type="PANTHER" id="PTHR31719">
    <property type="entry name" value="NAC TRANSCRIPTION FACTOR 56"/>
    <property type="match status" value="1"/>
</dbReference>
<reference evidence="6" key="1">
    <citation type="submission" date="2025-05" db="UniProtKB">
        <authorList>
            <consortium name="RefSeq"/>
        </authorList>
    </citation>
    <scope>NUCLEOTIDE SEQUENCE [LARGE SCALE GENOMIC DNA]</scope>
</reference>
<name>A0ABM4AHR8_ZIZJJ</name>
<dbReference type="GeneID" id="107411428"/>
<sequence>MDVQQIVESPKSQSPINKASSVYLSSVNASSPTNINGSNLHDHDCHYFEESVSEYPVGYRFRPTDQELVGYHLRRKVANYKLPKNMTANEVELYKYNPEYLAENYEAQGENEWYLFTPRDRKYPNGERPNRAAGDGYWKATGADKPVVYNGFKIGFKKSLVFYQGKPPGGVKTNWIMHEYRLNQPPKKKASDSDMRLDDWVLCKLYNKKKTIKNPLTNKKRKLQDARDFEIVEEDGHEVPVNKSGIDHQTSVSTINNIDDSSTSQNRHVNDHNHMSAYDPRNHMSAYDANNHMSAYDPHNHMSAYDANNHMSAYDANNHMSAYDPHNHMSAYDPHNHMSAYDANNHMSAYDPHNHTSAYDPNNHVSAYDPHRDPFMEDYGVENQHDDAYYLSNLINVIPPPPNIEQLWFMKKDEGQ</sequence>
<gene>
    <name evidence="7" type="primary">LOC107411428</name>
</gene>
<evidence type="ECO:0000256" key="3">
    <source>
        <dbReference type="ARBA" id="ARBA00023163"/>
    </source>
</evidence>
<keyword evidence="6" id="KW-1185">Reference proteome</keyword>
<dbReference type="Proteomes" id="UP001652623">
    <property type="component" value="Chromosome 1"/>
</dbReference>